<keyword evidence="12" id="KW-0472">Membrane</keyword>
<evidence type="ECO:0000256" key="8">
    <source>
        <dbReference type="ARBA" id="ARBA00022741"/>
    </source>
</evidence>
<evidence type="ECO:0000256" key="16">
    <source>
        <dbReference type="ARBA" id="ARBA00077470"/>
    </source>
</evidence>
<dbReference type="PANTHER" id="PTHR11361:SF20">
    <property type="entry name" value="MUTS PROTEIN HOMOLOG 5"/>
    <property type="match status" value="1"/>
</dbReference>
<dbReference type="OrthoDB" id="29596at2759"/>
<dbReference type="GO" id="GO:0005524">
    <property type="term" value="F:ATP binding"/>
    <property type="evidence" value="ECO:0007669"/>
    <property type="project" value="UniProtKB-KW"/>
</dbReference>
<evidence type="ECO:0000256" key="13">
    <source>
        <dbReference type="ARBA" id="ARBA00023242"/>
    </source>
</evidence>
<name>A0A194UZX5_CYTMA</name>
<evidence type="ECO:0000256" key="17">
    <source>
        <dbReference type="SAM" id="MobiDB-lite"/>
    </source>
</evidence>
<evidence type="ECO:0000256" key="4">
    <source>
        <dbReference type="ARBA" id="ARBA00006109"/>
    </source>
</evidence>
<dbReference type="GO" id="GO:0051026">
    <property type="term" value="P:chiasma assembly"/>
    <property type="evidence" value="ECO:0007669"/>
    <property type="project" value="TreeGrafter"/>
</dbReference>
<dbReference type="InterPro" id="IPR000432">
    <property type="entry name" value="DNA_mismatch_repair_MutS_C"/>
</dbReference>
<keyword evidence="14" id="KW-0469">Meiosis</keyword>
<dbReference type="SMART" id="SM00534">
    <property type="entry name" value="MUTSac"/>
    <property type="match status" value="1"/>
</dbReference>
<evidence type="ECO:0000259" key="19">
    <source>
        <dbReference type="PROSITE" id="PS00486"/>
    </source>
</evidence>
<feature type="compositionally biased region" description="Polar residues" evidence="17">
    <location>
        <begin position="154"/>
        <end position="171"/>
    </location>
</feature>
<keyword evidence="10" id="KW-1133">Transmembrane helix</keyword>
<dbReference type="GO" id="GO:0005694">
    <property type="term" value="C:chromosome"/>
    <property type="evidence" value="ECO:0007669"/>
    <property type="project" value="UniProtKB-SubCell"/>
</dbReference>
<evidence type="ECO:0000256" key="5">
    <source>
        <dbReference type="ARBA" id="ARBA00006271"/>
    </source>
</evidence>
<keyword evidence="18" id="KW-0732">Signal</keyword>
<feature type="domain" description="DNA mismatch repair proteins mutS family" evidence="19">
    <location>
        <begin position="901"/>
        <end position="917"/>
    </location>
</feature>
<protein>
    <recommendedName>
        <fullName evidence="15">DNA mismatch repair protein MSH5</fullName>
    </recommendedName>
    <alternativeName>
        <fullName evidence="16">MutS protein homolog 5</fullName>
    </alternativeName>
</protein>
<sequence length="1091" mass="120020">MTWLSKTITTFGLVLVAHACYSAQEHSALQSLRATSATVSASSASTTLPIDISIETIVGLFITVLGLVSGTPNLRPIQWRVWAGKVEREGEQGFLKSNGEVEKDFVGNPFRVLETRPGFVDIRSQRKDFAEWARSTPPIFSSPVPHSRQELNRALSSSQGPASGTSVRSSPSLPPYPQARTGRVSVPPRSSVSSTPFRREEPYNDYRDDSERDVVNEVIMAIDMKDNGTIGCAYYVALDEALFLQEDIPLAGIELVEMLILHVEPTTVLVSIRGPDNLVEFLEAGAQDFKGNRSEEGGIRGAYILRTLGSLEFNYESATSHLLNLNIDSLRPPTMHFNTVAEGEAEGHADIDGQRQGKLMRLATWIDLDSRFSIGCAGAVLGNLQRRRAAEYLPNDPDARFAFRIRSIEMFTLQNSMFINSDAMASLQILGTENHPNNVNNGDKSKSGAKESLSVYGLFHVLTHTPQGKTKLRQIFLRPTTDLDLILERQRTITVLLRLENSADVGHIGQLLRKIKNIKPYLLQLKKGTSLSSGRVAIERGTWASLQKFCAYTIELREAVQKIQGAEGLSITARIMNGIRQRDLIPVGELIVGTIDFQQSKEARRTCVMPGVSAELDELKRNYDGLESFLNEVAAHLITEIPEWARQYVKNCIFYPQIGFLTVVSLDPETGRGNYEGEGLVDDCWERMFVTDGNIYYKNRRMKELDGQYGDLYCMIVDKEIEIIYELGVRILNYEEALDEASDLCGELDSLLALALGADKYKLTAPQMTTTNMIQIEGGRNLLQELVVPSFIANGTFLLGGPGKGAEDETIVSDIIGNVPSVLVVTGPNHSGKSVYLKQVALIVYLAHIGSFVPAEQACLGLTDRILTRIATRESVSHNESAFAIDLRQAAFSVNFATRRSLILVDEFGKGTNAMDGAGLVTALLDHFVNLGDEAPKVIAATHFHEIFENNLLQAGPRLAFAHMDVRVDLEADDMDDQVTYLFQLRPGRSASSFGSRCAAMNGIDSAVVERAEALILLLARGEDLRAACARLSGPETARLERAEDNARGFLEMELYDASQEGTQGSGKGGLSLREQLRDVLNVSSSVLVSN</sequence>
<dbReference type="GO" id="GO:0030983">
    <property type="term" value="F:mismatched DNA binding"/>
    <property type="evidence" value="ECO:0007669"/>
    <property type="project" value="InterPro"/>
</dbReference>
<evidence type="ECO:0000256" key="3">
    <source>
        <dbReference type="ARBA" id="ARBA00004286"/>
    </source>
</evidence>
<keyword evidence="9" id="KW-0067">ATP-binding</keyword>
<feature type="compositionally biased region" description="Low complexity" evidence="17">
    <location>
        <begin position="180"/>
        <end position="196"/>
    </location>
</feature>
<feature type="compositionally biased region" description="Basic and acidic residues" evidence="17">
    <location>
        <begin position="197"/>
        <end position="209"/>
    </location>
</feature>
<dbReference type="GO" id="GO:0005634">
    <property type="term" value="C:nucleus"/>
    <property type="evidence" value="ECO:0007669"/>
    <property type="project" value="UniProtKB-SubCell"/>
</dbReference>
<keyword evidence="8" id="KW-0547">Nucleotide-binding</keyword>
<evidence type="ECO:0000256" key="7">
    <source>
        <dbReference type="ARBA" id="ARBA00022692"/>
    </source>
</evidence>
<evidence type="ECO:0000256" key="10">
    <source>
        <dbReference type="ARBA" id="ARBA00022989"/>
    </source>
</evidence>
<dbReference type="STRING" id="694573.A0A194UZX5"/>
<reference evidence="21" key="1">
    <citation type="submission" date="2014-12" db="EMBL/GenBank/DDBJ databases">
        <title>Genome Sequence of Valsa Canker Pathogens Uncovers a Specific Adaption of Colonization on Woody Bark.</title>
        <authorList>
            <person name="Yin Z."/>
            <person name="Liu H."/>
            <person name="Gao X."/>
            <person name="Li Z."/>
            <person name="Song N."/>
            <person name="Ke X."/>
            <person name="Dai Q."/>
            <person name="Wu Y."/>
            <person name="Sun Y."/>
            <person name="Xu J.-R."/>
            <person name="Kang Z.K."/>
            <person name="Wang L."/>
            <person name="Huang L."/>
        </authorList>
    </citation>
    <scope>NUCLEOTIDE SEQUENCE [LARGE SCALE GENOMIC DNA]</scope>
    <source>
        <strain evidence="21">SXYL134</strain>
    </source>
</reference>
<evidence type="ECO:0000256" key="11">
    <source>
        <dbReference type="ARBA" id="ARBA00023125"/>
    </source>
</evidence>
<dbReference type="InterPro" id="IPR036187">
    <property type="entry name" value="DNA_mismatch_repair_MutS_sf"/>
</dbReference>
<dbReference type="InterPro" id="IPR027417">
    <property type="entry name" value="P-loop_NTPase"/>
</dbReference>
<keyword evidence="6" id="KW-0158">Chromosome</keyword>
<dbReference type="GO" id="GO:0140664">
    <property type="term" value="F:ATP-dependent DNA damage sensor activity"/>
    <property type="evidence" value="ECO:0007669"/>
    <property type="project" value="InterPro"/>
</dbReference>
<dbReference type="Proteomes" id="UP000078576">
    <property type="component" value="Unassembled WGS sequence"/>
</dbReference>
<comment type="similarity">
    <text evidence="5">Belongs to the DNA mismatch repair MutS family.</text>
</comment>
<dbReference type="Pfam" id="PF05192">
    <property type="entry name" value="MutS_III"/>
    <property type="match status" value="1"/>
</dbReference>
<evidence type="ECO:0000313" key="21">
    <source>
        <dbReference type="Proteomes" id="UP000078576"/>
    </source>
</evidence>
<dbReference type="Pfam" id="PF10270">
    <property type="entry name" value="MMgT"/>
    <property type="match status" value="1"/>
</dbReference>
<dbReference type="InterPro" id="IPR007696">
    <property type="entry name" value="DNA_mismatch_repair_MutS_core"/>
</dbReference>
<dbReference type="Gene3D" id="1.10.1420.10">
    <property type="match status" value="1"/>
</dbReference>
<dbReference type="SUPFAM" id="SSF52540">
    <property type="entry name" value="P-loop containing nucleoside triphosphate hydrolases"/>
    <property type="match status" value="1"/>
</dbReference>
<evidence type="ECO:0000256" key="6">
    <source>
        <dbReference type="ARBA" id="ARBA00022454"/>
    </source>
</evidence>
<dbReference type="SMART" id="SM00533">
    <property type="entry name" value="MUTSd"/>
    <property type="match status" value="1"/>
</dbReference>
<organism evidence="20 21">
    <name type="scientific">Cytospora mali</name>
    <name type="common">Apple Valsa canker fungus</name>
    <name type="synonym">Valsa mali</name>
    <dbReference type="NCBI Taxonomy" id="578113"/>
    <lineage>
        <taxon>Eukaryota</taxon>
        <taxon>Fungi</taxon>
        <taxon>Dikarya</taxon>
        <taxon>Ascomycota</taxon>
        <taxon>Pezizomycotina</taxon>
        <taxon>Sordariomycetes</taxon>
        <taxon>Sordariomycetidae</taxon>
        <taxon>Diaporthales</taxon>
        <taxon>Cytosporaceae</taxon>
        <taxon>Cytospora</taxon>
    </lineage>
</organism>
<dbReference type="InterPro" id="IPR045076">
    <property type="entry name" value="MutS"/>
</dbReference>
<proteinExistence type="inferred from homology"/>
<feature type="chain" id="PRO_5008266029" description="DNA mismatch repair protein MSH5" evidence="18">
    <location>
        <begin position="20"/>
        <end position="1091"/>
    </location>
</feature>
<feature type="signal peptide" evidence="18">
    <location>
        <begin position="1"/>
        <end position="19"/>
    </location>
</feature>
<dbReference type="Gene3D" id="3.40.50.300">
    <property type="entry name" value="P-loop containing nucleotide triphosphate hydrolases"/>
    <property type="match status" value="1"/>
</dbReference>
<dbReference type="SUPFAM" id="SSF48334">
    <property type="entry name" value="DNA repair protein MutS, domain III"/>
    <property type="match status" value="1"/>
</dbReference>
<dbReference type="InterPro" id="IPR018937">
    <property type="entry name" value="MMgT"/>
</dbReference>
<accession>A0A194UZX5</accession>
<feature type="region of interest" description="Disordered" evidence="17">
    <location>
        <begin position="140"/>
        <end position="209"/>
    </location>
</feature>
<dbReference type="FunFam" id="3.40.50.300:FF:001067">
    <property type="entry name" value="DNA mismatch repair protein MSH5"/>
    <property type="match status" value="1"/>
</dbReference>
<evidence type="ECO:0000256" key="9">
    <source>
        <dbReference type="ARBA" id="ARBA00022840"/>
    </source>
</evidence>
<comment type="subcellular location">
    <subcellularLocation>
        <location evidence="3">Chromosome</location>
    </subcellularLocation>
    <subcellularLocation>
        <location evidence="2">Endomembrane system</location>
        <topology evidence="2">Multi-pass membrane protein</topology>
    </subcellularLocation>
    <subcellularLocation>
        <location evidence="1">Nucleus</location>
    </subcellularLocation>
</comment>
<comment type="similarity">
    <text evidence="4">Belongs to the membrane magnesium transporter (TC 1.A.67) family.</text>
</comment>
<evidence type="ECO:0000313" key="20">
    <source>
        <dbReference type="EMBL" id="KUI57237.1"/>
    </source>
</evidence>
<evidence type="ECO:0000256" key="18">
    <source>
        <dbReference type="SAM" id="SignalP"/>
    </source>
</evidence>
<keyword evidence="13" id="KW-0539">Nucleus</keyword>
<dbReference type="GO" id="GO:0006298">
    <property type="term" value="P:mismatch repair"/>
    <property type="evidence" value="ECO:0007669"/>
    <property type="project" value="InterPro"/>
</dbReference>
<dbReference type="Pfam" id="PF00488">
    <property type="entry name" value="MutS_V"/>
    <property type="match status" value="1"/>
</dbReference>
<evidence type="ECO:0000256" key="1">
    <source>
        <dbReference type="ARBA" id="ARBA00004123"/>
    </source>
</evidence>
<evidence type="ECO:0000256" key="15">
    <source>
        <dbReference type="ARBA" id="ARBA00073549"/>
    </source>
</evidence>
<keyword evidence="21" id="KW-1185">Reference proteome</keyword>
<evidence type="ECO:0000256" key="12">
    <source>
        <dbReference type="ARBA" id="ARBA00023136"/>
    </source>
</evidence>
<dbReference type="EMBL" id="KN714697">
    <property type="protein sequence ID" value="KUI57237.1"/>
    <property type="molecule type" value="Genomic_DNA"/>
</dbReference>
<dbReference type="PANTHER" id="PTHR11361">
    <property type="entry name" value="DNA MISMATCH REPAIR PROTEIN MUTS FAMILY MEMBER"/>
    <property type="match status" value="1"/>
</dbReference>
<gene>
    <name evidence="20" type="ORF">VP1G_04505</name>
</gene>
<evidence type="ECO:0000256" key="14">
    <source>
        <dbReference type="ARBA" id="ARBA00023254"/>
    </source>
</evidence>
<dbReference type="CDD" id="cd03281">
    <property type="entry name" value="ABC_MSH5_euk"/>
    <property type="match status" value="1"/>
</dbReference>
<dbReference type="AlphaFoldDB" id="A0A194UZX5"/>
<dbReference type="PROSITE" id="PS00486">
    <property type="entry name" value="DNA_MISMATCH_REPAIR_2"/>
    <property type="match status" value="1"/>
</dbReference>
<keyword evidence="7" id="KW-0812">Transmembrane</keyword>
<keyword evidence="11" id="KW-0238">DNA-binding</keyword>
<dbReference type="GO" id="GO:0012505">
    <property type="term" value="C:endomembrane system"/>
    <property type="evidence" value="ECO:0007669"/>
    <property type="project" value="UniProtKB-SubCell"/>
</dbReference>
<evidence type="ECO:0000256" key="2">
    <source>
        <dbReference type="ARBA" id="ARBA00004127"/>
    </source>
</evidence>